<keyword evidence="1" id="KW-0378">Hydrolase</keyword>
<comment type="caution">
    <text evidence="1">The sequence shown here is derived from an EMBL/GenBank/DDBJ whole genome shotgun (WGS) entry which is preliminary data.</text>
</comment>
<dbReference type="Gene3D" id="1.10.3210.10">
    <property type="entry name" value="Hypothetical protein af1432"/>
    <property type="match status" value="1"/>
</dbReference>
<dbReference type="GO" id="GO:0016787">
    <property type="term" value="F:hydrolase activity"/>
    <property type="evidence" value="ECO:0007669"/>
    <property type="project" value="UniProtKB-KW"/>
</dbReference>
<dbReference type="InterPro" id="IPR052567">
    <property type="entry name" value="OP_Dioxygenase"/>
</dbReference>
<accession>A0A4R7I1K8</accession>
<sequence length="210" mass="23978">MTDDTIVSTDEIAAARERVSVPGSPGFEGEIGGSMAEFSAEYMTYIEDYLDDDLKVVGDRMMAMLRSMDQLHQGFAVSQLDHALQTATRAERDGASDDMIVASLCHDVGKTFSNMNHPAIAAEMLRPWVSDEAYWVVKYHQDFQGRHYYGRIGMDPEMRRKHLGHEHYAMAERFADDWDQTAFDPDYEAETLDHFEPLVRKVFSRTPRRG</sequence>
<dbReference type="EMBL" id="SOAU01000001">
    <property type="protein sequence ID" value="TDT17371.1"/>
    <property type="molecule type" value="Genomic_DNA"/>
</dbReference>
<dbReference type="RefSeq" id="WP_133869664.1">
    <property type="nucleotide sequence ID" value="NZ_SOAU01000001.1"/>
</dbReference>
<evidence type="ECO:0000313" key="1">
    <source>
        <dbReference type="EMBL" id="TDT17371.1"/>
    </source>
</evidence>
<dbReference type="SUPFAM" id="SSF109604">
    <property type="entry name" value="HD-domain/PDEase-like"/>
    <property type="match status" value="1"/>
</dbReference>
<evidence type="ECO:0000313" key="2">
    <source>
        <dbReference type="Proteomes" id="UP000294558"/>
    </source>
</evidence>
<protein>
    <submittedName>
        <fullName evidence="1">Putative HD phosphohydrolase</fullName>
    </submittedName>
</protein>
<keyword evidence="2" id="KW-1185">Reference proteome</keyword>
<dbReference type="OrthoDB" id="9802857at2"/>
<name>A0A4R7I1K8_9ACTN</name>
<organism evidence="1 2">
    <name type="scientific">Ilumatobacter fluminis</name>
    <dbReference type="NCBI Taxonomy" id="467091"/>
    <lineage>
        <taxon>Bacteria</taxon>
        <taxon>Bacillati</taxon>
        <taxon>Actinomycetota</taxon>
        <taxon>Acidimicrobiia</taxon>
        <taxon>Acidimicrobiales</taxon>
        <taxon>Ilumatobacteraceae</taxon>
        <taxon>Ilumatobacter</taxon>
    </lineage>
</organism>
<dbReference type="Proteomes" id="UP000294558">
    <property type="component" value="Unassembled WGS sequence"/>
</dbReference>
<reference evidence="1 2" key="1">
    <citation type="submission" date="2019-03" db="EMBL/GenBank/DDBJ databases">
        <title>Sequencing the genomes of 1000 actinobacteria strains.</title>
        <authorList>
            <person name="Klenk H.-P."/>
        </authorList>
    </citation>
    <scope>NUCLEOTIDE SEQUENCE [LARGE SCALE GENOMIC DNA]</scope>
    <source>
        <strain evidence="1 2">DSM 18936</strain>
    </source>
</reference>
<dbReference type="PANTHER" id="PTHR40202:SF1">
    <property type="entry name" value="HD DOMAIN-CONTAINING PROTEIN"/>
    <property type="match status" value="1"/>
</dbReference>
<gene>
    <name evidence="1" type="ORF">BDK89_2979</name>
</gene>
<proteinExistence type="predicted"/>
<dbReference type="PANTHER" id="PTHR40202">
    <property type="match status" value="1"/>
</dbReference>
<dbReference type="AlphaFoldDB" id="A0A4R7I1K8"/>